<evidence type="ECO:0000256" key="1">
    <source>
        <dbReference type="ARBA" id="ARBA00008560"/>
    </source>
</evidence>
<evidence type="ECO:0000256" key="5">
    <source>
        <dbReference type="HAMAP-Rule" id="MF_00340"/>
    </source>
</evidence>
<dbReference type="NCBIfam" id="TIGR01031">
    <property type="entry name" value="rpmF_bact"/>
    <property type="match status" value="1"/>
</dbReference>
<dbReference type="Proteomes" id="UP000054725">
    <property type="component" value="Unassembled WGS sequence"/>
</dbReference>
<dbReference type="SUPFAM" id="SSF57829">
    <property type="entry name" value="Zn-binding ribosomal proteins"/>
    <property type="match status" value="1"/>
</dbReference>
<name>A0A0W0WVK6_9GAMM</name>
<dbReference type="GO" id="GO:0015934">
    <property type="term" value="C:large ribosomal subunit"/>
    <property type="evidence" value="ECO:0007669"/>
    <property type="project" value="InterPro"/>
</dbReference>
<evidence type="ECO:0000256" key="2">
    <source>
        <dbReference type="ARBA" id="ARBA00022980"/>
    </source>
</evidence>
<dbReference type="Pfam" id="PF01783">
    <property type="entry name" value="Ribosomal_L32p"/>
    <property type="match status" value="1"/>
</dbReference>
<keyword evidence="8" id="KW-1185">Reference proteome</keyword>
<dbReference type="InterPro" id="IPR044957">
    <property type="entry name" value="Ribosomal_bL32_bact"/>
</dbReference>
<evidence type="ECO:0000256" key="3">
    <source>
        <dbReference type="ARBA" id="ARBA00023274"/>
    </source>
</evidence>
<dbReference type="PANTHER" id="PTHR35534:SF1">
    <property type="entry name" value="LARGE RIBOSOMAL SUBUNIT PROTEIN BL32"/>
    <property type="match status" value="1"/>
</dbReference>
<dbReference type="InterPro" id="IPR011332">
    <property type="entry name" value="Ribosomal_zn-bd"/>
</dbReference>
<dbReference type="STRING" id="45070.Lnau_1246"/>
<evidence type="ECO:0000256" key="6">
    <source>
        <dbReference type="SAM" id="MobiDB-lite"/>
    </source>
</evidence>
<dbReference type="HAMAP" id="MF_00340">
    <property type="entry name" value="Ribosomal_bL32"/>
    <property type="match status" value="1"/>
</dbReference>
<reference evidence="7 8" key="1">
    <citation type="submission" date="2015-11" db="EMBL/GenBank/DDBJ databases">
        <title>Genomic analysis of 38 Legionella species identifies large and diverse effector repertoires.</title>
        <authorList>
            <person name="Burstein D."/>
            <person name="Amaro F."/>
            <person name="Zusman T."/>
            <person name="Lifshitz Z."/>
            <person name="Cohen O."/>
            <person name="Gilbert J.A."/>
            <person name="Pupko T."/>
            <person name="Shuman H.A."/>
            <person name="Segal G."/>
        </authorList>
    </citation>
    <scope>NUCLEOTIDE SEQUENCE [LARGE SCALE GENOMIC DNA]</scope>
    <source>
        <strain evidence="7 8">ATCC 49506</strain>
    </source>
</reference>
<evidence type="ECO:0000313" key="8">
    <source>
        <dbReference type="Proteomes" id="UP000054725"/>
    </source>
</evidence>
<dbReference type="AlphaFoldDB" id="A0A0W0WVK6"/>
<feature type="compositionally biased region" description="Basic residues" evidence="6">
    <location>
        <begin position="7"/>
        <end position="16"/>
    </location>
</feature>
<keyword evidence="2 5" id="KW-0689">Ribosomal protein</keyword>
<dbReference type="GO" id="GO:0003735">
    <property type="term" value="F:structural constituent of ribosome"/>
    <property type="evidence" value="ECO:0007669"/>
    <property type="project" value="InterPro"/>
</dbReference>
<organism evidence="7 8">
    <name type="scientific">Legionella nautarum</name>
    <dbReference type="NCBI Taxonomy" id="45070"/>
    <lineage>
        <taxon>Bacteria</taxon>
        <taxon>Pseudomonadati</taxon>
        <taxon>Pseudomonadota</taxon>
        <taxon>Gammaproteobacteria</taxon>
        <taxon>Legionellales</taxon>
        <taxon>Legionellaceae</taxon>
        <taxon>Legionella</taxon>
    </lineage>
</organism>
<dbReference type="GO" id="GO:0006412">
    <property type="term" value="P:translation"/>
    <property type="evidence" value="ECO:0007669"/>
    <property type="project" value="UniProtKB-UniRule"/>
</dbReference>
<evidence type="ECO:0000313" key="7">
    <source>
        <dbReference type="EMBL" id="KTD36262.1"/>
    </source>
</evidence>
<accession>A0A0W0WVK6</accession>
<gene>
    <name evidence="5 7" type="primary">rpmF</name>
    <name evidence="7" type="ORF">Lnau_1246</name>
</gene>
<feature type="region of interest" description="Disordered" evidence="6">
    <location>
        <begin position="1"/>
        <end position="43"/>
    </location>
</feature>
<protein>
    <recommendedName>
        <fullName evidence="4 5">Large ribosomal subunit protein bL32</fullName>
    </recommendedName>
</protein>
<dbReference type="RefSeq" id="WP_058504276.1">
    <property type="nucleotide sequence ID" value="NZ_CAAAIF010000001.1"/>
</dbReference>
<dbReference type="OrthoDB" id="9801927at2"/>
<dbReference type="EMBL" id="LNYO01000013">
    <property type="protein sequence ID" value="KTD36262.1"/>
    <property type="molecule type" value="Genomic_DNA"/>
</dbReference>
<evidence type="ECO:0000256" key="4">
    <source>
        <dbReference type="ARBA" id="ARBA00035178"/>
    </source>
</evidence>
<proteinExistence type="inferred from homology"/>
<dbReference type="InterPro" id="IPR002677">
    <property type="entry name" value="Ribosomal_bL32"/>
</dbReference>
<dbReference type="PATRIC" id="fig|45070.6.peg.1312"/>
<sequence length="64" mass="7624">MAVQQNKKSRSRRDMRRSHDALTKPTLSVDPITGETHRRHHITEDGYYRGRKVLETDNVYEEQE</sequence>
<comment type="caution">
    <text evidence="7">The sequence shown here is derived from an EMBL/GenBank/DDBJ whole genome shotgun (WGS) entry which is preliminary data.</text>
</comment>
<dbReference type="PANTHER" id="PTHR35534">
    <property type="entry name" value="50S RIBOSOMAL PROTEIN L32"/>
    <property type="match status" value="1"/>
</dbReference>
<keyword evidence="3 5" id="KW-0687">Ribonucleoprotein</keyword>
<comment type="similarity">
    <text evidence="1 5">Belongs to the bacterial ribosomal protein bL32 family.</text>
</comment>